<reference evidence="3" key="1">
    <citation type="journal article" date="2013" name="Science">
        <title>The Amborella genome and the evolution of flowering plants.</title>
        <authorList>
            <consortium name="Amborella Genome Project"/>
        </authorList>
    </citation>
    <scope>NUCLEOTIDE SEQUENCE [LARGE SCALE GENOMIC DNA]</scope>
</reference>
<gene>
    <name evidence="2" type="ORF">AMTR_s00129p00035670</name>
</gene>
<sequence length="60" mass="6672">MELKRKTESFRVLEEGRLGPKTRETELRLGPPDDYQALNCPSPVSKNGSFCGAKSGFKTL</sequence>
<proteinExistence type="predicted"/>
<feature type="compositionally biased region" description="Basic and acidic residues" evidence="1">
    <location>
        <begin position="1"/>
        <end position="27"/>
    </location>
</feature>
<accession>W1NJN3</accession>
<protein>
    <submittedName>
        <fullName evidence="2">Uncharacterized protein</fullName>
    </submittedName>
</protein>
<evidence type="ECO:0000256" key="1">
    <source>
        <dbReference type="SAM" id="MobiDB-lite"/>
    </source>
</evidence>
<dbReference type="HOGENOM" id="CLU_2944793_0_0_1"/>
<keyword evidence="3" id="KW-1185">Reference proteome</keyword>
<dbReference type="AlphaFoldDB" id="W1NJN3"/>
<name>W1NJN3_AMBTC</name>
<organism evidence="2 3">
    <name type="scientific">Amborella trichopoda</name>
    <dbReference type="NCBI Taxonomy" id="13333"/>
    <lineage>
        <taxon>Eukaryota</taxon>
        <taxon>Viridiplantae</taxon>
        <taxon>Streptophyta</taxon>
        <taxon>Embryophyta</taxon>
        <taxon>Tracheophyta</taxon>
        <taxon>Spermatophyta</taxon>
        <taxon>Magnoliopsida</taxon>
        <taxon>Amborellales</taxon>
        <taxon>Amborellaceae</taxon>
        <taxon>Amborella</taxon>
    </lineage>
</organism>
<dbReference type="EMBL" id="KI397331">
    <property type="protein sequence ID" value="ERM95997.1"/>
    <property type="molecule type" value="Genomic_DNA"/>
</dbReference>
<dbReference type="Proteomes" id="UP000017836">
    <property type="component" value="Unassembled WGS sequence"/>
</dbReference>
<evidence type="ECO:0000313" key="3">
    <source>
        <dbReference type="Proteomes" id="UP000017836"/>
    </source>
</evidence>
<evidence type="ECO:0000313" key="2">
    <source>
        <dbReference type="EMBL" id="ERM95997.1"/>
    </source>
</evidence>
<dbReference type="Gramene" id="ERM95997">
    <property type="protein sequence ID" value="ERM95997"/>
    <property type="gene ID" value="AMTR_s00129p00035670"/>
</dbReference>
<feature type="region of interest" description="Disordered" evidence="1">
    <location>
        <begin position="1"/>
        <end position="60"/>
    </location>
</feature>